<name>A0AC58TE80_TOBAC</name>
<sequence length="209" mass="24805">MFIAIFEPFVNMRKIDGYRRFLGFTHCLANSNGKIWCFWKHIDHEAILINDEQQITLHFKDNLNIDNYVTVVYAKYTFMERRDLWDSIESMSNQINGLWCIGEDFNSIMDPNEKLGGRPHRAHRCFDFISTMEACGLSDQGFIGSKFTWCNNRRPSKRIWKRLDRVFVNDQWAQRFQSCIVKHLVRTEQTDFLEVVQDSWTMNVIGNAM</sequence>
<gene>
    <name evidence="2" type="primary">LOC142173781</name>
</gene>
<dbReference type="RefSeq" id="XP_075095532.1">
    <property type="nucleotide sequence ID" value="XM_075239431.1"/>
</dbReference>
<accession>A0AC58TE80</accession>
<reference evidence="1" key="1">
    <citation type="journal article" date="2014" name="Nat. Commun.">
        <title>The tobacco genome sequence and its comparison with those of tomato and potato.</title>
        <authorList>
            <person name="Sierro N."/>
            <person name="Battey J.N."/>
            <person name="Ouadi S."/>
            <person name="Bakaher N."/>
            <person name="Bovet L."/>
            <person name="Willig A."/>
            <person name="Goepfert S."/>
            <person name="Peitsch M.C."/>
            <person name="Ivanov N.V."/>
        </authorList>
    </citation>
    <scope>NUCLEOTIDE SEQUENCE [LARGE SCALE GENOMIC DNA]</scope>
</reference>
<protein>
    <submittedName>
        <fullName evidence="2">Uncharacterized protein LOC142173781</fullName>
    </submittedName>
</protein>
<dbReference type="Proteomes" id="UP000790787">
    <property type="component" value="Chromosome 19"/>
</dbReference>
<organism evidence="1 2">
    <name type="scientific">Nicotiana tabacum</name>
    <name type="common">Common tobacco</name>
    <dbReference type="NCBI Taxonomy" id="4097"/>
    <lineage>
        <taxon>Eukaryota</taxon>
        <taxon>Viridiplantae</taxon>
        <taxon>Streptophyta</taxon>
        <taxon>Embryophyta</taxon>
        <taxon>Tracheophyta</taxon>
        <taxon>Spermatophyta</taxon>
        <taxon>Magnoliopsida</taxon>
        <taxon>eudicotyledons</taxon>
        <taxon>Gunneridae</taxon>
        <taxon>Pentapetalae</taxon>
        <taxon>asterids</taxon>
        <taxon>lamiids</taxon>
        <taxon>Solanales</taxon>
        <taxon>Solanaceae</taxon>
        <taxon>Nicotianoideae</taxon>
        <taxon>Nicotianeae</taxon>
        <taxon>Nicotiana</taxon>
    </lineage>
</organism>
<evidence type="ECO:0000313" key="1">
    <source>
        <dbReference type="Proteomes" id="UP000790787"/>
    </source>
</evidence>
<evidence type="ECO:0000313" key="2">
    <source>
        <dbReference type="RefSeq" id="XP_075095532.1"/>
    </source>
</evidence>
<proteinExistence type="predicted"/>
<reference evidence="2" key="2">
    <citation type="submission" date="2025-08" db="UniProtKB">
        <authorList>
            <consortium name="RefSeq"/>
        </authorList>
    </citation>
    <scope>IDENTIFICATION</scope>
    <source>
        <tissue evidence="2">Leaf</tissue>
    </source>
</reference>
<keyword evidence="1" id="KW-1185">Reference proteome</keyword>